<feature type="domain" description="SET" evidence="1">
    <location>
        <begin position="59"/>
        <end position="181"/>
    </location>
</feature>
<evidence type="ECO:0000259" key="1">
    <source>
        <dbReference type="PROSITE" id="PS50280"/>
    </source>
</evidence>
<comment type="caution">
    <text evidence="2">The sequence shown here is derived from an EMBL/GenBank/DDBJ whole genome shotgun (WGS) entry which is preliminary data.</text>
</comment>
<organism evidence="2 3">
    <name type="scientific">Lentinula lateritia</name>
    <dbReference type="NCBI Taxonomy" id="40482"/>
    <lineage>
        <taxon>Eukaryota</taxon>
        <taxon>Fungi</taxon>
        <taxon>Dikarya</taxon>
        <taxon>Basidiomycota</taxon>
        <taxon>Agaricomycotina</taxon>
        <taxon>Agaricomycetes</taxon>
        <taxon>Agaricomycetidae</taxon>
        <taxon>Agaricales</taxon>
        <taxon>Marasmiineae</taxon>
        <taxon>Omphalotaceae</taxon>
        <taxon>Lentinula</taxon>
    </lineage>
</organism>
<gene>
    <name evidence="2" type="ORF">C8J55DRAFT_505462</name>
</gene>
<dbReference type="Pfam" id="PF00856">
    <property type="entry name" value="SET"/>
    <property type="match status" value="1"/>
</dbReference>
<dbReference type="InterPro" id="IPR001214">
    <property type="entry name" value="SET_dom"/>
</dbReference>
<reference evidence="2" key="2">
    <citation type="journal article" date="2023" name="Proc. Natl. Acad. Sci. U.S.A.">
        <title>A global phylogenomic analysis of the shiitake genus Lentinula.</title>
        <authorList>
            <person name="Sierra-Patev S."/>
            <person name="Min B."/>
            <person name="Naranjo-Ortiz M."/>
            <person name="Looney B."/>
            <person name="Konkel Z."/>
            <person name="Slot J.C."/>
            <person name="Sakamoto Y."/>
            <person name="Steenwyk J.L."/>
            <person name="Rokas A."/>
            <person name="Carro J."/>
            <person name="Camarero S."/>
            <person name="Ferreira P."/>
            <person name="Molpeceres G."/>
            <person name="Ruiz-Duenas F.J."/>
            <person name="Serrano A."/>
            <person name="Henrissat B."/>
            <person name="Drula E."/>
            <person name="Hughes K.W."/>
            <person name="Mata J.L."/>
            <person name="Ishikawa N.K."/>
            <person name="Vargas-Isla R."/>
            <person name="Ushijima S."/>
            <person name="Smith C.A."/>
            <person name="Donoghue J."/>
            <person name="Ahrendt S."/>
            <person name="Andreopoulos W."/>
            <person name="He G."/>
            <person name="LaButti K."/>
            <person name="Lipzen A."/>
            <person name="Ng V."/>
            <person name="Riley R."/>
            <person name="Sandor L."/>
            <person name="Barry K."/>
            <person name="Martinez A.T."/>
            <person name="Xiao Y."/>
            <person name="Gibbons J.G."/>
            <person name="Terashima K."/>
            <person name="Grigoriev I.V."/>
            <person name="Hibbett D."/>
        </authorList>
    </citation>
    <scope>NUCLEOTIDE SEQUENCE</scope>
    <source>
        <strain evidence="2">Sp2 HRB7682 ss15</strain>
    </source>
</reference>
<evidence type="ECO:0000313" key="2">
    <source>
        <dbReference type="EMBL" id="KAJ4489592.1"/>
    </source>
</evidence>
<dbReference type="EMBL" id="JANVFS010000007">
    <property type="protein sequence ID" value="KAJ4489592.1"/>
    <property type="molecule type" value="Genomic_DNA"/>
</dbReference>
<dbReference type="Proteomes" id="UP001150238">
    <property type="component" value="Unassembled WGS sequence"/>
</dbReference>
<reference evidence="2" key="1">
    <citation type="submission" date="2022-08" db="EMBL/GenBank/DDBJ databases">
        <authorList>
            <consortium name="DOE Joint Genome Institute"/>
            <person name="Min B."/>
            <person name="Riley R."/>
            <person name="Sierra-Patev S."/>
            <person name="Naranjo-Ortiz M."/>
            <person name="Looney B."/>
            <person name="Konkel Z."/>
            <person name="Slot J.C."/>
            <person name="Sakamoto Y."/>
            <person name="Steenwyk J.L."/>
            <person name="Rokas A."/>
            <person name="Carro J."/>
            <person name="Camarero S."/>
            <person name="Ferreira P."/>
            <person name="Molpeceres G."/>
            <person name="Ruiz-Duenas F.J."/>
            <person name="Serrano A."/>
            <person name="Henrissat B."/>
            <person name="Drula E."/>
            <person name="Hughes K.W."/>
            <person name="Mata J.L."/>
            <person name="Ishikawa N.K."/>
            <person name="Vargas-Isla R."/>
            <person name="Ushijima S."/>
            <person name="Smith C.A."/>
            <person name="Ahrendt S."/>
            <person name="Andreopoulos W."/>
            <person name="He G."/>
            <person name="Labutti K."/>
            <person name="Lipzen A."/>
            <person name="Ng V."/>
            <person name="Sandor L."/>
            <person name="Barry K."/>
            <person name="Martinez A.T."/>
            <person name="Xiao Y."/>
            <person name="Gibbons J.G."/>
            <person name="Terashima K."/>
            <person name="Hibbett D.S."/>
            <person name="Grigoriev I.V."/>
        </authorList>
    </citation>
    <scope>NUCLEOTIDE SEQUENCE</scope>
    <source>
        <strain evidence="2">Sp2 HRB7682 ss15</strain>
    </source>
</reference>
<proteinExistence type="predicted"/>
<dbReference type="InterPro" id="IPR046341">
    <property type="entry name" value="SET_dom_sf"/>
</dbReference>
<name>A0A9W9DWG5_9AGAR</name>
<dbReference type="PROSITE" id="PS50280">
    <property type="entry name" value="SET"/>
    <property type="match status" value="1"/>
</dbReference>
<dbReference type="AlphaFoldDB" id="A0A9W9DWG5"/>
<dbReference type="Gene3D" id="2.170.270.10">
    <property type="entry name" value="SET domain"/>
    <property type="match status" value="1"/>
</dbReference>
<protein>
    <submittedName>
        <fullName evidence="2">SET domain protein</fullName>
    </submittedName>
</protein>
<sequence>MKAHKNVVEPSHWPKYLRYTQSYIYHSSVSLEVKKTINEGPKSSQRSRPSQNHNSQNHNYVVIRHITEPSHPAYNQFGLFASKKIPAKAHILDYIGEIHADERLTSDYDLSLLRLQNGESIGIDARTTGNEARFINDYRGIKLKPNAAFIDYRTDSGELKMGIWAANEDIKKGDELLVSYGKAWWKARTEVQ</sequence>
<dbReference type="SUPFAM" id="SSF82199">
    <property type="entry name" value="SET domain"/>
    <property type="match status" value="1"/>
</dbReference>
<accession>A0A9W9DWG5</accession>
<evidence type="ECO:0000313" key="3">
    <source>
        <dbReference type="Proteomes" id="UP001150238"/>
    </source>
</evidence>